<keyword evidence="1" id="KW-0812">Transmembrane</keyword>
<dbReference type="SUPFAM" id="SSF103473">
    <property type="entry name" value="MFS general substrate transporter"/>
    <property type="match status" value="1"/>
</dbReference>
<keyword evidence="1" id="KW-1133">Transmembrane helix</keyword>
<feature type="transmembrane region" description="Helical" evidence="1">
    <location>
        <begin position="44"/>
        <end position="59"/>
    </location>
</feature>
<reference evidence="2 3" key="1">
    <citation type="submission" date="2018-06" db="EMBL/GenBank/DDBJ databases">
        <authorList>
            <consortium name="Pathogen Informatics"/>
            <person name="Doyle S."/>
        </authorList>
    </citation>
    <scope>NUCLEOTIDE SEQUENCE [LARGE SCALE GENOMIC DNA]</scope>
    <source>
        <strain evidence="2 3">NCTC8105</strain>
    </source>
</reference>
<dbReference type="Gene3D" id="1.20.1250.20">
    <property type="entry name" value="MFS general substrate transporter like domains"/>
    <property type="match status" value="1"/>
</dbReference>
<proteinExistence type="predicted"/>
<protein>
    <submittedName>
        <fullName evidence="2">D-galactonate transporter</fullName>
    </submittedName>
</protein>
<accession>A0A377PT38</accession>
<name>A0A377PT38_HAFAL</name>
<sequence length="77" mass="9052">MQFQRRSLMIFLLFIGYAIVYIDKTVVGFALLPIEREFSLQPEQLGYITGVFFLAYSIFSDPRRLAERSLWIQKSLV</sequence>
<evidence type="ECO:0000256" key="1">
    <source>
        <dbReference type="SAM" id="Phobius"/>
    </source>
</evidence>
<dbReference type="EMBL" id="UGHP01000001">
    <property type="protein sequence ID" value="STQ82463.1"/>
    <property type="molecule type" value="Genomic_DNA"/>
</dbReference>
<evidence type="ECO:0000313" key="3">
    <source>
        <dbReference type="Proteomes" id="UP000254821"/>
    </source>
</evidence>
<feature type="transmembrane region" description="Helical" evidence="1">
    <location>
        <begin position="7"/>
        <end position="32"/>
    </location>
</feature>
<keyword evidence="1" id="KW-0472">Membrane</keyword>
<dbReference type="Proteomes" id="UP000254821">
    <property type="component" value="Unassembled WGS sequence"/>
</dbReference>
<dbReference type="InterPro" id="IPR036259">
    <property type="entry name" value="MFS_trans_sf"/>
</dbReference>
<organism evidence="2 3">
    <name type="scientific">Hafnia alvei</name>
    <dbReference type="NCBI Taxonomy" id="569"/>
    <lineage>
        <taxon>Bacteria</taxon>
        <taxon>Pseudomonadati</taxon>
        <taxon>Pseudomonadota</taxon>
        <taxon>Gammaproteobacteria</taxon>
        <taxon>Enterobacterales</taxon>
        <taxon>Hafniaceae</taxon>
        <taxon>Hafnia</taxon>
    </lineage>
</organism>
<evidence type="ECO:0000313" key="2">
    <source>
        <dbReference type="EMBL" id="STQ82463.1"/>
    </source>
</evidence>
<gene>
    <name evidence="2" type="ORF">NCTC8105_04680</name>
</gene>
<dbReference type="AlphaFoldDB" id="A0A377PT38"/>